<name>A0A3B1AQ30_9ZZZZ</name>
<feature type="transmembrane region" description="Helical" evidence="2">
    <location>
        <begin position="16"/>
        <end position="36"/>
    </location>
</feature>
<protein>
    <recommendedName>
        <fullName evidence="4">TolB protein, periplasmic protein involved in the tonb-independent uptake of group A colicins</fullName>
    </recommendedName>
</protein>
<sequence>MLQQLVYLKTQHQIKYILIVLSVMLVFYSASLNAAVSHSAMYQWYTIESMHFRIHYHTGEKQIAKKVANIAERVHGKLSNWIQWQPTDKTDLVVTDESDSANGFATPFPSNRSQLYISAPDSISSLEDYGSWLEMLISHEYLHILHLDKATKIATTWRSVFGRSPFFLFNTFPAASLPGWGIEGLATYIETDESRGVGRGQSSYFDMLMRLEVANGIKPVHQVNQPISSWPLGTTRYLYGVNYYQFIAQQYGAEKINALVDNYSATFLPFRINNNTEQVFDKNLVVLWQEFSGYLQKKHEAQIKAITDSGIKSGMQLTHDGYFDESLTTLEDGRLYYVSYDAQRNPALYLRYNNQTEKLMRVEKGTRLDVHPSAGLLLAQPSLCDNSMRLYDLYQMDLNTNELTRLTQCARYRSASWSPDGSQIIAAHNQLAKNELHLLDSNGTKIKTLWQAAQWQVISNIDWSPDGQSIVAALFHENNGWNIARFDLATNSWSFITNNGAIQNFPHYSFDGKSIYYSADRDGVYNVFKISLADYQVTQITNVLGAAFYAVESNSNGDIYYIGHNTQGMDLYQIAYKNQVSKNVSENAIANKSTAIQLPTAPTVNTTVASDYSPWSSLRPRWWAPIFAFDDDVAIAGFATSSSDILARHNYFTSIAYDSKNETPLGSIDYIYDRYWPILKLNFERSITILSGSDNTFARTKATDTTQIETVLPFLGLKQSISGHLVYGNETINDVRRASGVPKAREFTNKYLGAAIVYNSSKRHPRAISRNEGRQLSLAIEDSSAFDDSFYHGSVKTFDWREFVALGGAHVLALRVVSGRGDTRAKPFQLGGSNNSRFVPAIIDSTLLDSPFDLRSYNLRGYTSGLTALTGNNMNVISAEYRFPLFKLERSFMTPPIGLHELHATVFYDSGAAWNNTVSAPDKYYSSTGVEVTAITTFFFHARLNIVLGFARGLDDTLGEDKSYLRLGASF</sequence>
<reference evidence="3" key="1">
    <citation type="submission" date="2018-06" db="EMBL/GenBank/DDBJ databases">
        <authorList>
            <person name="Zhirakovskaya E."/>
        </authorList>
    </citation>
    <scope>NUCLEOTIDE SEQUENCE</scope>
</reference>
<evidence type="ECO:0000256" key="1">
    <source>
        <dbReference type="ARBA" id="ARBA00009820"/>
    </source>
</evidence>
<dbReference type="Gene3D" id="2.40.160.50">
    <property type="entry name" value="membrane protein fhac: a member of the omp85/tpsb transporter family"/>
    <property type="match status" value="1"/>
</dbReference>
<keyword evidence="2" id="KW-1133">Transmembrane helix</keyword>
<dbReference type="PANTHER" id="PTHR36842:SF1">
    <property type="entry name" value="PROTEIN TOLB"/>
    <property type="match status" value="1"/>
</dbReference>
<dbReference type="Gene3D" id="2.120.10.30">
    <property type="entry name" value="TolB, C-terminal domain"/>
    <property type="match status" value="2"/>
</dbReference>
<evidence type="ECO:0000256" key="2">
    <source>
        <dbReference type="SAM" id="Phobius"/>
    </source>
</evidence>
<dbReference type="SUPFAM" id="SSF82171">
    <property type="entry name" value="DPP6 N-terminal domain-like"/>
    <property type="match status" value="1"/>
</dbReference>
<dbReference type="InterPro" id="IPR011659">
    <property type="entry name" value="WD40"/>
</dbReference>
<dbReference type="Pfam" id="PF07676">
    <property type="entry name" value="PD40"/>
    <property type="match status" value="1"/>
</dbReference>
<accession>A0A3B1AQ30</accession>
<dbReference type="PANTHER" id="PTHR36842">
    <property type="entry name" value="PROTEIN TOLB HOMOLOG"/>
    <property type="match status" value="1"/>
</dbReference>
<organism evidence="3">
    <name type="scientific">hydrothermal vent metagenome</name>
    <dbReference type="NCBI Taxonomy" id="652676"/>
    <lineage>
        <taxon>unclassified sequences</taxon>
        <taxon>metagenomes</taxon>
        <taxon>ecological metagenomes</taxon>
    </lineage>
</organism>
<dbReference type="InterPro" id="IPR011042">
    <property type="entry name" value="6-blade_b-propeller_TolB-like"/>
</dbReference>
<dbReference type="EMBL" id="UOFS01000043">
    <property type="protein sequence ID" value="VAX00350.1"/>
    <property type="molecule type" value="Genomic_DNA"/>
</dbReference>
<keyword evidence="2" id="KW-0472">Membrane</keyword>
<evidence type="ECO:0000313" key="3">
    <source>
        <dbReference type="EMBL" id="VAX00350.1"/>
    </source>
</evidence>
<proteinExistence type="inferred from homology"/>
<evidence type="ECO:0008006" key="4">
    <source>
        <dbReference type="Google" id="ProtNLM"/>
    </source>
</evidence>
<keyword evidence="2" id="KW-0812">Transmembrane</keyword>
<dbReference type="AlphaFoldDB" id="A0A3B1AQ30"/>
<gene>
    <name evidence="3" type="ORF">MNBD_GAMMA22-123</name>
</gene>
<comment type="similarity">
    <text evidence="1">Belongs to the TolB family.</text>
</comment>